<name>A0A238BVI5_9BILA</name>
<feature type="region of interest" description="Disordered" evidence="1">
    <location>
        <begin position="450"/>
        <end position="481"/>
    </location>
</feature>
<sequence length="662" mass="74966">MSSLISMKVGFRCLEPIEFQDFAPKEERIQQIMSRKQKTKKIRNEFNESASVKDTIFSAHCLVKNSIDNIEAMINLLKCKQISLAASKERLKTAVEMTRNERLSYDQRTPTRRYSKDKKITKSVTRKPMRQEHFVNKSDVKRSLMMDPYRKLMSQIKQRNAMSKKTKFTDGKERILATMNEPIRIHTVMRVNQTHNGETYLEYKIELLGDDGKVSKYELALLQPKTMPLSPIEKNEKSHRPKSKLTSYACDGCLLLIRMIKFAPPESNISAGILHEETRIYDGGNASKMLKAINSMEKTNKAKAIQKFCDPTYAKCYNKIILTKNGNYKVIDLIELRCKESDKEPNKKLIPTTYGYCNKQDIKSNEVKICDFNQLVGYSKGLITIESILEISAAKVKKLKDKSYVWYEARDYTTNSFENYPESLLSSYYLSLRRPTEQLKVTSAQQANLKTIKRKDYSPPHSGLSDTSAGGGSEPGSYHSSHIHSVCDHDFSTARDEDSPPTAVCRPSLANTAVSPPIDHSDMHEYADDICCLKSANIWRKPSGVLLSPKLQKTMTVQKSKSKSHKLTVPKSSRRIFSASAETTQLDRSSEMIASNVLSVLSAESESDANKITIFLSDNHGLNVIVTADISVQLVNDDGSIRKIKCSKSQKICVDDQVVYED</sequence>
<gene>
    <name evidence="2" type="ORF">X798_03703</name>
</gene>
<evidence type="ECO:0000256" key="1">
    <source>
        <dbReference type="SAM" id="MobiDB-lite"/>
    </source>
</evidence>
<accession>A0A238BVI5</accession>
<dbReference type="OrthoDB" id="5856903at2759"/>
<evidence type="ECO:0000313" key="2">
    <source>
        <dbReference type="EMBL" id="OZC09361.1"/>
    </source>
</evidence>
<dbReference type="Proteomes" id="UP000242913">
    <property type="component" value="Unassembled WGS sequence"/>
</dbReference>
<organism evidence="2 3">
    <name type="scientific">Onchocerca flexuosa</name>
    <dbReference type="NCBI Taxonomy" id="387005"/>
    <lineage>
        <taxon>Eukaryota</taxon>
        <taxon>Metazoa</taxon>
        <taxon>Ecdysozoa</taxon>
        <taxon>Nematoda</taxon>
        <taxon>Chromadorea</taxon>
        <taxon>Rhabditida</taxon>
        <taxon>Spirurina</taxon>
        <taxon>Spiruromorpha</taxon>
        <taxon>Filarioidea</taxon>
        <taxon>Onchocercidae</taxon>
        <taxon>Onchocerca</taxon>
    </lineage>
</organism>
<proteinExistence type="predicted"/>
<dbReference type="EMBL" id="KZ269995">
    <property type="protein sequence ID" value="OZC09361.1"/>
    <property type="molecule type" value="Genomic_DNA"/>
</dbReference>
<protein>
    <submittedName>
        <fullName evidence="2">Uncharacterized protein</fullName>
    </submittedName>
</protein>
<reference evidence="2 3" key="1">
    <citation type="submission" date="2015-12" db="EMBL/GenBank/DDBJ databases">
        <title>Draft genome of the nematode, Onchocerca flexuosa.</title>
        <authorList>
            <person name="Mitreva M."/>
        </authorList>
    </citation>
    <scope>NUCLEOTIDE SEQUENCE [LARGE SCALE GENOMIC DNA]</scope>
    <source>
        <strain evidence="2">Red Deer</strain>
    </source>
</reference>
<dbReference type="AlphaFoldDB" id="A0A238BVI5"/>
<evidence type="ECO:0000313" key="3">
    <source>
        <dbReference type="Proteomes" id="UP000242913"/>
    </source>
</evidence>
<keyword evidence="3" id="KW-1185">Reference proteome</keyword>